<dbReference type="Gene3D" id="1.10.260.40">
    <property type="entry name" value="lambda repressor-like DNA-binding domains"/>
    <property type="match status" value="1"/>
</dbReference>
<name>A0ABS1PPI5_9ACTN</name>
<reference evidence="3 4" key="1">
    <citation type="submission" date="2021-01" db="EMBL/GenBank/DDBJ databases">
        <title>WGS of actinomycetes isolated from Thailand.</title>
        <authorList>
            <person name="Thawai C."/>
        </authorList>
    </citation>
    <scope>NUCLEOTIDE SEQUENCE [LARGE SCALE GENOMIC DNA]</scope>
    <source>
        <strain evidence="3 4">CA3R110</strain>
    </source>
</reference>
<feature type="region of interest" description="Disordered" evidence="1">
    <location>
        <begin position="83"/>
        <end position="102"/>
    </location>
</feature>
<evidence type="ECO:0000313" key="3">
    <source>
        <dbReference type="EMBL" id="MBL1113979.1"/>
    </source>
</evidence>
<comment type="caution">
    <text evidence="3">The sequence shown here is derived from an EMBL/GenBank/DDBJ whole genome shotgun (WGS) entry which is preliminary data.</text>
</comment>
<dbReference type="EMBL" id="JAERRG010000005">
    <property type="protein sequence ID" value="MBL1113979.1"/>
    <property type="molecule type" value="Genomic_DNA"/>
</dbReference>
<dbReference type="InterPro" id="IPR043917">
    <property type="entry name" value="DUF5753"/>
</dbReference>
<accession>A0ABS1PPI5</accession>
<dbReference type="RefSeq" id="WP_201851818.1">
    <property type="nucleotide sequence ID" value="NZ_JAERRG010000005.1"/>
</dbReference>
<proteinExistence type="predicted"/>
<dbReference type="InterPro" id="IPR010982">
    <property type="entry name" value="Lambda_DNA-bd_dom_sf"/>
</dbReference>
<sequence>MTTTYDRGPAPLVLGAYLRALRQAKGLKLCDAAEFIRSSAAKLSGMETGQVAQPWQDVCALARFYGVTDWSTIVGALRLAGQQPRDPKRRTGTIHDNTEGWTDRMPACEQHASAICVYASATIPRIVQTTEYPVAQLPLLPSSTQPQDATVILDGATLLRTFGNPQAMAAQMAHLQRLGTSPFGPRILVVPFQAGVIPPPGNLHRFQLHGHEVLAEETWSALYTTGPDSQPARDRLAAGLAAAEDPEASAVLLDIARRRFEQLAKDPESDPLLEELTA</sequence>
<protein>
    <submittedName>
        <fullName evidence="3">Helix-turn-helix domain-containing protein</fullName>
    </submittedName>
</protein>
<keyword evidence="4" id="KW-1185">Reference proteome</keyword>
<feature type="domain" description="HTH cro/C1-type" evidence="2">
    <location>
        <begin position="18"/>
        <end position="71"/>
    </location>
</feature>
<evidence type="ECO:0000259" key="2">
    <source>
        <dbReference type="PROSITE" id="PS50943"/>
    </source>
</evidence>
<dbReference type="Pfam" id="PF19054">
    <property type="entry name" value="DUF5753"/>
    <property type="match status" value="1"/>
</dbReference>
<dbReference type="SUPFAM" id="SSF47413">
    <property type="entry name" value="lambda repressor-like DNA-binding domains"/>
    <property type="match status" value="1"/>
</dbReference>
<organism evidence="3 4">
    <name type="scientific">Streptomyces endocoffeicus</name>
    <dbReference type="NCBI Taxonomy" id="2898945"/>
    <lineage>
        <taxon>Bacteria</taxon>
        <taxon>Bacillati</taxon>
        <taxon>Actinomycetota</taxon>
        <taxon>Actinomycetes</taxon>
        <taxon>Kitasatosporales</taxon>
        <taxon>Streptomycetaceae</taxon>
        <taxon>Streptomyces</taxon>
    </lineage>
</organism>
<evidence type="ECO:0000256" key="1">
    <source>
        <dbReference type="SAM" id="MobiDB-lite"/>
    </source>
</evidence>
<gene>
    <name evidence="3" type="ORF">JK364_16490</name>
</gene>
<dbReference type="CDD" id="cd00093">
    <property type="entry name" value="HTH_XRE"/>
    <property type="match status" value="1"/>
</dbReference>
<dbReference type="Pfam" id="PF13560">
    <property type="entry name" value="HTH_31"/>
    <property type="match status" value="1"/>
</dbReference>
<dbReference type="PROSITE" id="PS50943">
    <property type="entry name" value="HTH_CROC1"/>
    <property type="match status" value="1"/>
</dbReference>
<dbReference type="InterPro" id="IPR001387">
    <property type="entry name" value="Cro/C1-type_HTH"/>
</dbReference>
<dbReference type="Proteomes" id="UP000621510">
    <property type="component" value="Unassembled WGS sequence"/>
</dbReference>
<evidence type="ECO:0000313" key="4">
    <source>
        <dbReference type="Proteomes" id="UP000621510"/>
    </source>
</evidence>